<gene>
    <name evidence="1 3" type="ORF">P152DRAFT_167802</name>
</gene>
<evidence type="ECO:0008006" key="4">
    <source>
        <dbReference type="Google" id="ProtNLM"/>
    </source>
</evidence>
<name>A0A6G1FTR4_9PEZI</name>
<dbReference type="AlphaFoldDB" id="A0A6G1FTR4"/>
<reference evidence="3" key="2">
    <citation type="submission" date="2020-04" db="EMBL/GenBank/DDBJ databases">
        <authorList>
            <consortium name="NCBI Genome Project"/>
        </authorList>
    </citation>
    <scope>NUCLEOTIDE SEQUENCE</scope>
    <source>
        <strain evidence="3">CBS 781.70</strain>
    </source>
</reference>
<evidence type="ECO:0000313" key="1">
    <source>
        <dbReference type="EMBL" id="KAF1809275.1"/>
    </source>
</evidence>
<accession>A0A6G1FTR4</accession>
<organism evidence="1">
    <name type="scientific">Eremomyces bilateralis CBS 781.70</name>
    <dbReference type="NCBI Taxonomy" id="1392243"/>
    <lineage>
        <taxon>Eukaryota</taxon>
        <taxon>Fungi</taxon>
        <taxon>Dikarya</taxon>
        <taxon>Ascomycota</taxon>
        <taxon>Pezizomycotina</taxon>
        <taxon>Dothideomycetes</taxon>
        <taxon>Dothideomycetes incertae sedis</taxon>
        <taxon>Eremomycetales</taxon>
        <taxon>Eremomycetaceae</taxon>
        <taxon>Eremomyces</taxon>
    </lineage>
</organism>
<reference evidence="1 3" key="1">
    <citation type="submission" date="2020-01" db="EMBL/GenBank/DDBJ databases">
        <authorList>
            <consortium name="DOE Joint Genome Institute"/>
            <person name="Haridas S."/>
            <person name="Albert R."/>
            <person name="Binder M."/>
            <person name="Bloem J."/>
            <person name="Labutti K."/>
            <person name="Salamov A."/>
            <person name="Andreopoulos B."/>
            <person name="Baker S.E."/>
            <person name="Barry K."/>
            <person name="Bills G."/>
            <person name="Bluhm B.H."/>
            <person name="Cannon C."/>
            <person name="Castanera R."/>
            <person name="Culley D.E."/>
            <person name="Daum C."/>
            <person name="Ezra D."/>
            <person name="Gonzalez J.B."/>
            <person name="Henrissat B."/>
            <person name="Kuo A."/>
            <person name="Liang C."/>
            <person name="Lipzen A."/>
            <person name="Lutzoni F."/>
            <person name="Magnuson J."/>
            <person name="Mondo S."/>
            <person name="Nolan M."/>
            <person name="Ohm R."/>
            <person name="Pangilinan J."/>
            <person name="Park H.-J."/>
            <person name="Ramirez L."/>
            <person name="Alfaro M."/>
            <person name="Sun H."/>
            <person name="Tritt A."/>
            <person name="Yoshinaga Y."/>
            <person name="Zwiers L.-H."/>
            <person name="Turgeon B.G."/>
            <person name="Goodwin S.B."/>
            <person name="Spatafora J.W."/>
            <person name="Crous P.W."/>
            <person name="Grigoriev I.V."/>
        </authorList>
    </citation>
    <scope>NUCLEOTIDE SEQUENCE</scope>
    <source>
        <strain evidence="1 3">CBS 781.70</strain>
    </source>
</reference>
<dbReference type="InterPro" id="IPR036770">
    <property type="entry name" value="Ankyrin_rpt-contain_sf"/>
</dbReference>
<evidence type="ECO:0000313" key="2">
    <source>
        <dbReference type="Proteomes" id="UP000504638"/>
    </source>
</evidence>
<proteinExistence type="predicted"/>
<sequence>MRSLLSELRDGVRCKAVKEHLRPESDEFVRLELNRGICGLPSIFYAVQHGDIRILQEWVGYGVSVNTVSPDSNMPLLGFSIIRSTDKEHDKTEMVTTLLRLGASPSFVPKALIFPLHAKLNISDSLKKASHKCGDDDDKWWEGNMGKQFLSGLNLTPRYLLAKAKGIPELPPRFWQVAKRHESEAIFGIHYLVAQEYAVSELIRHLLGYFLLQSERPLVLVFGRPSGHGKTEIAK</sequence>
<dbReference type="SUPFAM" id="SSF48403">
    <property type="entry name" value="Ankyrin repeat"/>
    <property type="match status" value="1"/>
</dbReference>
<evidence type="ECO:0000313" key="3">
    <source>
        <dbReference type="RefSeq" id="XP_033530906.1"/>
    </source>
</evidence>
<dbReference type="Proteomes" id="UP000504638">
    <property type="component" value="Unplaced"/>
</dbReference>
<protein>
    <recommendedName>
        <fullName evidence="4">Ankyrin</fullName>
    </recommendedName>
</protein>
<dbReference type="EMBL" id="ML975174">
    <property type="protein sequence ID" value="KAF1809275.1"/>
    <property type="molecule type" value="Genomic_DNA"/>
</dbReference>
<reference evidence="3" key="3">
    <citation type="submission" date="2025-04" db="UniProtKB">
        <authorList>
            <consortium name="RefSeq"/>
        </authorList>
    </citation>
    <scope>IDENTIFICATION</scope>
    <source>
        <strain evidence="3">CBS 781.70</strain>
    </source>
</reference>
<dbReference type="GeneID" id="54414634"/>
<dbReference type="OrthoDB" id="47330at2759"/>
<dbReference type="RefSeq" id="XP_033530906.1">
    <property type="nucleotide sequence ID" value="XM_033674064.1"/>
</dbReference>
<keyword evidence="2" id="KW-1185">Reference proteome</keyword>